<reference evidence="6" key="1">
    <citation type="submission" date="2021-08" db="EMBL/GenBank/DDBJ databases">
        <title>WGS assembly of Ceratopteris richardii.</title>
        <authorList>
            <person name="Marchant D.B."/>
            <person name="Chen G."/>
            <person name="Jenkins J."/>
            <person name="Shu S."/>
            <person name="Leebens-Mack J."/>
            <person name="Grimwood J."/>
            <person name="Schmutz J."/>
            <person name="Soltis P."/>
            <person name="Soltis D."/>
            <person name="Chen Z.-H."/>
        </authorList>
    </citation>
    <scope>NUCLEOTIDE SEQUENCE</scope>
    <source>
        <strain evidence="6">Whitten #5841</strain>
        <tissue evidence="6">Leaf</tissue>
    </source>
</reference>
<gene>
    <name evidence="6" type="ORF">KP509_21G005700</name>
</gene>
<name>A0A8T2SA76_CERRI</name>
<dbReference type="Gene3D" id="3.30.420.40">
    <property type="match status" value="2"/>
</dbReference>
<organism evidence="6 7">
    <name type="scientific">Ceratopteris richardii</name>
    <name type="common">Triangle waterfern</name>
    <dbReference type="NCBI Taxonomy" id="49495"/>
    <lineage>
        <taxon>Eukaryota</taxon>
        <taxon>Viridiplantae</taxon>
        <taxon>Streptophyta</taxon>
        <taxon>Embryophyta</taxon>
        <taxon>Tracheophyta</taxon>
        <taxon>Polypodiopsida</taxon>
        <taxon>Polypodiidae</taxon>
        <taxon>Polypodiales</taxon>
        <taxon>Pteridineae</taxon>
        <taxon>Pteridaceae</taxon>
        <taxon>Parkerioideae</taxon>
        <taxon>Ceratopteris</taxon>
    </lineage>
</organism>
<evidence type="ECO:0000256" key="1">
    <source>
        <dbReference type="ARBA" id="ARBA00006198"/>
    </source>
</evidence>
<evidence type="ECO:0000259" key="5">
    <source>
        <dbReference type="Pfam" id="PF01869"/>
    </source>
</evidence>
<sequence length="368" mass="39495">MTDIKRSRNTELWDFEKEVTTNASESKVIVGVDGGATSTVCVCVAAPHTAYFHEPPPVLARAESSASNRNSVGDAVAKLVLERVLSNVLEKARRCRSAVQAVCLALSGVSSADDKQCFLEWLRGIFPANVKLSVHNDSLAALASGTLGKLYGCVLVAGTGMIVFGVSEDGKTAQAAGVGPLLGESGSGYSIGQHALAVVMRAHDGRGPSTSLSKAILQKLELSSPEEIIGWMYKDYSWARVAAIVPIVKACASMGDPEAVKVLENAVEELAGSVKAVVERLNLAGEDGQKSFPLVVVGGVLENDHGWDLCSQLVYRIKEFCPNVQPIQPKGLYQKGKWMKLWQWIVKHQLEIAAIQEHNKHDCEGSYP</sequence>
<accession>A0A8T2SA76</accession>
<evidence type="ECO:0000256" key="4">
    <source>
        <dbReference type="ARBA" id="ARBA00031123"/>
    </source>
</evidence>
<dbReference type="OMA" id="IETRYDM"/>
<evidence type="ECO:0000313" key="7">
    <source>
        <dbReference type="Proteomes" id="UP000825935"/>
    </source>
</evidence>
<dbReference type="InterPro" id="IPR002731">
    <property type="entry name" value="ATPase_BadF"/>
</dbReference>
<evidence type="ECO:0000256" key="2">
    <source>
        <dbReference type="ARBA" id="ARBA00012122"/>
    </source>
</evidence>
<dbReference type="EMBL" id="CM035426">
    <property type="protein sequence ID" value="KAH7314503.1"/>
    <property type="molecule type" value="Genomic_DNA"/>
</dbReference>
<protein>
    <recommendedName>
        <fullName evidence="3">N-acetyl-D-glucosamine kinase</fullName>
        <ecNumber evidence="2">2.7.1.59</ecNumber>
    </recommendedName>
    <alternativeName>
        <fullName evidence="4">GlcNAc kinase</fullName>
    </alternativeName>
</protein>
<proteinExistence type="inferred from homology"/>
<feature type="domain" description="ATPase BadF/BadG/BcrA/BcrD type" evidence="5">
    <location>
        <begin position="30"/>
        <end position="304"/>
    </location>
</feature>
<dbReference type="AlphaFoldDB" id="A0A8T2SA76"/>
<comment type="caution">
    <text evidence="6">The sequence shown here is derived from an EMBL/GenBank/DDBJ whole genome shotgun (WGS) entry which is preliminary data.</text>
</comment>
<evidence type="ECO:0000256" key="3">
    <source>
        <dbReference type="ARBA" id="ARBA00014974"/>
    </source>
</evidence>
<dbReference type="PANTHER" id="PTHR43190">
    <property type="entry name" value="N-ACETYL-D-GLUCOSAMINE KINASE"/>
    <property type="match status" value="1"/>
</dbReference>
<dbReference type="Pfam" id="PF01869">
    <property type="entry name" value="BcrAD_BadFG"/>
    <property type="match status" value="1"/>
</dbReference>
<dbReference type="SUPFAM" id="SSF53067">
    <property type="entry name" value="Actin-like ATPase domain"/>
    <property type="match status" value="2"/>
</dbReference>
<comment type="similarity">
    <text evidence="1">Belongs to the eukaryotic-type N-acetylglucosamine kinase family.</text>
</comment>
<keyword evidence="7" id="KW-1185">Reference proteome</keyword>
<dbReference type="InterPro" id="IPR043129">
    <property type="entry name" value="ATPase_NBD"/>
</dbReference>
<dbReference type="Proteomes" id="UP000825935">
    <property type="component" value="Chromosome 21"/>
</dbReference>
<evidence type="ECO:0000313" key="6">
    <source>
        <dbReference type="EMBL" id="KAH7314503.1"/>
    </source>
</evidence>
<dbReference type="EC" id="2.7.1.59" evidence="2"/>
<dbReference type="PANTHER" id="PTHR43190:SF3">
    <property type="entry name" value="N-ACETYL-D-GLUCOSAMINE KINASE"/>
    <property type="match status" value="1"/>
</dbReference>
<dbReference type="CDD" id="cd24081">
    <property type="entry name" value="ASKHA_NBD_DdNAGK-like"/>
    <property type="match status" value="1"/>
</dbReference>
<dbReference type="GO" id="GO:0045127">
    <property type="term" value="F:N-acetylglucosamine kinase activity"/>
    <property type="evidence" value="ECO:0007669"/>
    <property type="project" value="UniProtKB-EC"/>
</dbReference>
<dbReference type="OrthoDB" id="311172at2759"/>
<dbReference type="InterPro" id="IPR052519">
    <property type="entry name" value="Euk-type_GlcNAc_Kinase"/>
</dbReference>